<dbReference type="Gene3D" id="1.10.3210.10">
    <property type="entry name" value="Hypothetical protein af1432"/>
    <property type="match status" value="1"/>
</dbReference>
<sequence>MPTNVFLGRQPIFDRKRRTYAYELLYRNGSDNAAFFEDPDDATRRVLEMAMLEWGFDRVVGDRYGFINAAPGILASGVLELLPADRAVIELAGDVLLDAAAVDTIRTAHDAGLRFALDDVTTADREDIAAIAHCISVVKVDLRALGDGDLTALTTELRRVFPKALLLAQKVEEPEEFTRASELGFDLFQGYFFAKPEVMNRSERPANLTAALQLMGEVNQPEVDLDRVEELIANDPTLAYGLLRLVNSSSYGLTVHVQSIRHAIMMLGLGQVRHLALLLTMATKGQRVDEELIVLAATRAKMAAGLAGDDLQLANGCFTAGLLSVIDAVFQAPMAELVADLPLQQDVRKALLDGSGPVGAVLAAVFAFERADTAALDRLRPDDGAQLREVFGEGAAWGESLRRELVGTRPGP</sequence>
<evidence type="ECO:0000313" key="2">
    <source>
        <dbReference type="EMBL" id="CAB4576807.1"/>
    </source>
</evidence>
<dbReference type="PROSITE" id="PS51833">
    <property type="entry name" value="HDOD"/>
    <property type="match status" value="1"/>
</dbReference>
<dbReference type="SUPFAM" id="SSF141868">
    <property type="entry name" value="EAL domain-like"/>
    <property type="match status" value="1"/>
</dbReference>
<gene>
    <name evidence="2" type="ORF">UFOPK1493_02766</name>
</gene>
<evidence type="ECO:0000259" key="1">
    <source>
        <dbReference type="PROSITE" id="PS51833"/>
    </source>
</evidence>
<dbReference type="InterPro" id="IPR001633">
    <property type="entry name" value="EAL_dom"/>
</dbReference>
<organism evidence="2">
    <name type="scientific">freshwater metagenome</name>
    <dbReference type="NCBI Taxonomy" id="449393"/>
    <lineage>
        <taxon>unclassified sequences</taxon>
        <taxon>metagenomes</taxon>
        <taxon>ecological metagenomes</taxon>
    </lineage>
</organism>
<dbReference type="PANTHER" id="PTHR33525:SF4">
    <property type="entry name" value="CYCLIC DI-GMP PHOSPHODIESTERASE CDGJ"/>
    <property type="match status" value="1"/>
</dbReference>
<dbReference type="InterPro" id="IPR035919">
    <property type="entry name" value="EAL_sf"/>
</dbReference>
<dbReference type="PIRSF" id="PIRSF003180">
    <property type="entry name" value="DiGMPpdiest_YuxH"/>
    <property type="match status" value="1"/>
</dbReference>
<dbReference type="Gene3D" id="3.20.20.450">
    <property type="entry name" value="EAL domain"/>
    <property type="match status" value="1"/>
</dbReference>
<dbReference type="InterPro" id="IPR052340">
    <property type="entry name" value="RNase_Y/CdgJ"/>
</dbReference>
<name>A0A6J6EL21_9ZZZZ</name>
<proteinExistence type="predicted"/>
<dbReference type="SUPFAM" id="SSF109604">
    <property type="entry name" value="HD-domain/PDEase-like"/>
    <property type="match status" value="1"/>
</dbReference>
<dbReference type="Pfam" id="PF00563">
    <property type="entry name" value="EAL"/>
    <property type="match status" value="1"/>
</dbReference>
<dbReference type="EMBL" id="CAEZSR010000126">
    <property type="protein sequence ID" value="CAB4576807.1"/>
    <property type="molecule type" value="Genomic_DNA"/>
</dbReference>
<accession>A0A6J6EL21</accession>
<dbReference type="InterPro" id="IPR013976">
    <property type="entry name" value="HDOD"/>
</dbReference>
<feature type="domain" description="HDOD" evidence="1">
    <location>
        <begin position="204"/>
        <end position="397"/>
    </location>
</feature>
<dbReference type="AlphaFoldDB" id="A0A6J6EL21"/>
<dbReference type="PANTHER" id="PTHR33525">
    <property type="match status" value="1"/>
</dbReference>
<reference evidence="2" key="1">
    <citation type="submission" date="2020-05" db="EMBL/GenBank/DDBJ databases">
        <authorList>
            <person name="Chiriac C."/>
            <person name="Salcher M."/>
            <person name="Ghai R."/>
            <person name="Kavagutti S V."/>
        </authorList>
    </citation>
    <scope>NUCLEOTIDE SEQUENCE</scope>
</reference>
<dbReference type="Pfam" id="PF08668">
    <property type="entry name" value="HDOD"/>
    <property type="match status" value="1"/>
</dbReference>
<dbReference type="InterPro" id="IPR014408">
    <property type="entry name" value="dGMP_Pdiesterase_EAL/HD-GYP"/>
</dbReference>
<protein>
    <submittedName>
        <fullName evidence="2">Unannotated protein</fullName>
    </submittedName>
</protein>